<proteinExistence type="predicted"/>
<dbReference type="EMBL" id="MN739521">
    <property type="protein sequence ID" value="QHT10483.1"/>
    <property type="molecule type" value="Genomic_DNA"/>
</dbReference>
<dbReference type="InterPro" id="IPR038765">
    <property type="entry name" value="Papain-like_cys_pep_sf"/>
</dbReference>
<evidence type="ECO:0000313" key="2">
    <source>
        <dbReference type="EMBL" id="QHT10483.1"/>
    </source>
</evidence>
<sequence length="200" mass="23175">MDVNMQDIHDFSKKLMNIKQPPILWSSIPTDGNCFFHAINYAYSGKLKNSIIDLRQKIVRTMKGRISGVSHDEFLQEPWPYAEIDVIMATAKYYKKTIIVLSMNQYGGVTMIRPKNVKIGNPLFLICHANHYVPFHSPKVKITKQMRQKLEYIEKKQKGSLQNENGCYVSSFLLKDFEPTNSLILTRKRLHHSKSKTSKL</sequence>
<protein>
    <recommendedName>
        <fullName evidence="1">OTU domain-containing protein</fullName>
    </recommendedName>
</protein>
<name>A0A6C0D200_9ZZZZ</name>
<dbReference type="PROSITE" id="PS50802">
    <property type="entry name" value="OTU"/>
    <property type="match status" value="1"/>
</dbReference>
<evidence type="ECO:0000259" key="1">
    <source>
        <dbReference type="PROSITE" id="PS50802"/>
    </source>
</evidence>
<accession>A0A6C0D200</accession>
<dbReference type="AlphaFoldDB" id="A0A6C0D200"/>
<dbReference type="InterPro" id="IPR003323">
    <property type="entry name" value="OTU_dom"/>
</dbReference>
<dbReference type="Gene3D" id="3.90.70.80">
    <property type="match status" value="1"/>
</dbReference>
<organism evidence="2">
    <name type="scientific">viral metagenome</name>
    <dbReference type="NCBI Taxonomy" id="1070528"/>
    <lineage>
        <taxon>unclassified sequences</taxon>
        <taxon>metagenomes</taxon>
        <taxon>organismal metagenomes</taxon>
    </lineage>
</organism>
<reference evidence="2" key="1">
    <citation type="journal article" date="2020" name="Nature">
        <title>Giant virus diversity and host interactions through global metagenomics.</title>
        <authorList>
            <person name="Schulz F."/>
            <person name="Roux S."/>
            <person name="Paez-Espino D."/>
            <person name="Jungbluth S."/>
            <person name="Walsh D.A."/>
            <person name="Denef V.J."/>
            <person name="McMahon K.D."/>
            <person name="Konstantinidis K.T."/>
            <person name="Eloe-Fadrosh E.A."/>
            <person name="Kyrpides N.C."/>
            <person name="Woyke T."/>
        </authorList>
    </citation>
    <scope>NUCLEOTIDE SEQUENCE</scope>
    <source>
        <strain evidence="2">GVMAG-M-3300023174-107</strain>
    </source>
</reference>
<dbReference type="SUPFAM" id="SSF54001">
    <property type="entry name" value="Cysteine proteinases"/>
    <property type="match status" value="1"/>
</dbReference>
<feature type="domain" description="OTU" evidence="1">
    <location>
        <begin position="23"/>
        <end position="138"/>
    </location>
</feature>
<dbReference type="CDD" id="cd22744">
    <property type="entry name" value="OTU"/>
    <property type="match status" value="1"/>
</dbReference>